<name>A0A6A6NWW7_9PEZI</name>
<protein>
    <submittedName>
        <fullName evidence="1">Uncharacterized protein</fullName>
    </submittedName>
</protein>
<organism evidence="1 2">
    <name type="scientific">Lineolata rhizophorae</name>
    <dbReference type="NCBI Taxonomy" id="578093"/>
    <lineage>
        <taxon>Eukaryota</taxon>
        <taxon>Fungi</taxon>
        <taxon>Dikarya</taxon>
        <taxon>Ascomycota</taxon>
        <taxon>Pezizomycotina</taxon>
        <taxon>Dothideomycetes</taxon>
        <taxon>Dothideomycetes incertae sedis</taxon>
        <taxon>Lineolatales</taxon>
        <taxon>Lineolataceae</taxon>
        <taxon>Lineolata</taxon>
    </lineage>
</organism>
<evidence type="ECO:0000313" key="2">
    <source>
        <dbReference type="Proteomes" id="UP000799766"/>
    </source>
</evidence>
<dbReference type="AlphaFoldDB" id="A0A6A6NWW7"/>
<reference evidence="1" key="1">
    <citation type="journal article" date="2020" name="Stud. Mycol.">
        <title>101 Dothideomycetes genomes: a test case for predicting lifestyles and emergence of pathogens.</title>
        <authorList>
            <person name="Haridas S."/>
            <person name="Albert R."/>
            <person name="Binder M."/>
            <person name="Bloem J."/>
            <person name="Labutti K."/>
            <person name="Salamov A."/>
            <person name="Andreopoulos B."/>
            <person name="Baker S."/>
            <person name="Barry K."/>
            <person name="Bills G."/>
            <person name="Bluhm B."/>
            <person name="Cannon C."/>
            <person name="Castanera R."/>
            <person name="Culley D."/>
            <person name="Daum C."/>
            <person name="Ezra D."/>
            <person name="Gonzalez J."/>
            <person name="Henrissat B."/>
            <person name="Kuo A."/>
            <person name="Liang C."/>
            <person name="Lipzen A."/>
            <person name="Lutzoni F."/>
            <person name="Magnuson J."/>
            <person name="Mondo S."/>
            <person name="Nolan M."/>
            <person name="Ohm R."/>
            <person name="Pangilinan J."/>
            <person name="Park H.-J."/>
            <person name="Ramirez L."/>
            <person name="Alfaro M."/>
            <person name="Sun H."/>
            <person name="Tritt A."/>
            <person name="Yoshinaga Y."/>
            <person name="Zwiers L.-H."/>
            <person name="Turgeon B."/>
            <person name="Goodwin S."/>
            <person name="Spatafora J."/>
            <person name="Crous P."/>
            <person name="Grigoriev I."/>
        </authorList>
    </citation>
    <scope>NUCLEOTIDE SEQUENCE</scope>
    <source>
        <strain evidence="1">ATCC 16933</strain>
    </source>
</reference>
<dbReference type="EMBL" id="MU001685">
    <property type="protein sequence ID" value="KAF2455753.1"/>
    <property type="molecule type" value="Genomic_DNA"/>
</dbReference>
<dbReference type="Proteomes" id="UP000799766">
    <property type="component" value="Unassembled WGS sequence"/>
</dbReference>
<gene>
    <name evidence="1" type="ORF">BDY21DRAFT_60287</name>
</gene>
<keyword evidence="2" id="KW-1185">Reference proteome</keyword>
<proteinExistence type="predicted"/>
<accession>A0A6A6NWW7</accession>
<sequence>MMVGGIQVWTGGLGTAPRSEASATRGAPPSKRMVRCFLLPTDGRAGRRLTGPRPSREPKTPPTSLLFTAGFLLPTYLHTTYTMRWRGVESEIDRLVKEAGCKWLGGQPYRSAHLACHVRSTYGSCVSAFQATYLGDRSLGTGRANDPAGCGG</sequence>
<evidence type="ECO:0000313" key="1">
    <source>
        <dbReference type="EMBL" id="KAF2455753.1"/>
    </source>
</evidence>